<reference evidence="6" key="1">
    <citation type="submission" date="2022-12" db="EMBL/GenBank/DDBJ databases">
        <authorList>
            <person name="Petersen C."/>
        </authorList>
    </citation>
    <scope>NUCLEOTIDE SEQUENCE</scope>
    <source>
        <strain evidence="6">IBT 17660</strain>
    </source>
</reference>
<dbReference type="Gene3D" id="3.80.10.10">
    <property type="entry name" value="Ribonuclease Inhibitor"/>
    <property type="match status" value="1"/>
</dbReference>
<feature type="region of interest" description="Disordered" evidence="5">
    <location>
        <begin position="542"/>
        <end position="606"/>
    </location>
</feature>
<feature type="compositionally biased region" description="Basic residues" evidence="5">
    <location>
        <begin position="315"/>
        <end position="329"/>
    </location>
</feature>
<dbReference type="InterPro" id="IPR003591">
    <property type="entry name" value="Leu-rich_rpt_typical-subtyp"/>
</dbReference>
<keyword evidence="4" id="KW-0677">Repeat</keyword>
<name>A0A9X0BIX3_9EURO</name>
<proteinExistence type="predicted"/>
<dbReference type="InterPro" id="IPR001611">
    <property type="entry name" value="Leu-rich_rpt"/>
</dbReference>
<dbReference type="Pfam" id="PF13855">
    <property type="entry name" value="LRR_8"/>
    <property type="match status" value="1"/>
</dbReference>
<protein>
    <submittedName>
        <fullName evidence="6">Leucine-rich repeattypical subtype</fullName>
    </submittedName>
</protein>
<evidence type="ECO:0000256" key="2">
    <source>
        <dbReference type="ARBA" id="ARBA00022490"/>
    </source>
</evidence>
<gene>
    <name evidence="6" type="ORF">N7530_010119</name>
</gene>
<organism evidence="6 7">
    <name type="scientific">Penicillium desertorum</name>
    <dbReference type="NCBI Taxonomy" id="1303715"/>
    <lineage>
        <taxon>Eukaryota</taxon>
        <taxon>Fungi</taxon>
        <taxon>Dikarya</taxon>
        <taxon>Ascomycota</taxon>
        <taxon>Pezizomycotina</taxon>
        <taxon>Eurotiomycetes</taxon>
        <taxon>Eurotiomycetidae</taxon>
        <taxon>Eurotiales</taxon>
        <taxon>Aspergillaceae</taxon>
        <taxon>Penicillium</taxon>
    </lineage>
</organism>
<sequence length="763" mass="83306">MEKINTGDGQLFIKNVASYVRTHEKALANALQLRRQPTKNAIPQSPSVPLTPGSSFASTSSTLAAAFSSAALKFMSQNAKTAKLTLTPHHLFYLLSRFEELTIAVGPMNIRLENIHTEVSQSYVSFLNKPPQSRGDRASIHSVSSVRSVMSDPVSSSCPDHRAPLISGYEEFPFDTAVPLHSFKNLSALEIIDLDYRSFYGWDRLSEQLRTLTIKRAHLDDPADLLTRIVLDDIDKRRRRSAKSQQSPSLGWTSSSSQPLHTPDQANSLSAPGSPIADTAFGTSTSPRSAPMLRGGSEGAKIRARAGSVSPTRPVTKHGHRRGQSRQIRRTGSASSESSETSTSHRNGSSTNLLADVLSPSKWRFLRHLGLPENSLTSVSVTSLAPVANSLNSLDLSSNLLTEIPDGVASLVALRALNLSHCMIESLHSLTRNPLPAITVLTLRGNRLRSLAGIERLLSLERLDLRDNNLTDPTEIARLTSLPEIREIWVSGNPFVKTHSGYRVVIMNIFRRTPGYSEDIIIDGRGPGYTERKQLVERVAEPQAAPVVRSNPADESTVVQKSTISKVPNDPAIPKPQEGEGGLHINGTQLKESDGGTNRRKKLQRRRIVDISVDNPFTTDGLDNTGSKPLPALPVQQIQPPVDHPIVVPVDQPWRLDSAAQSGSSSIQSPEKPMHSPSPPLVQALQGKDRTMDEEFCRQQLEVLRQDVSHNWLTVLGENHWDNSHKDFAHSSGAGLDHSAHISTPPITRSNTQAILSGHAISG</sequence>
<comment type="caution">
    <text evidence="6">The sequence shown here is derived from an EMBL/GenBank/DDBJ whole genome shotgun (WGS) entry which is preliminary data.</text>
</comment>
<keyword evidence="3" id="KW-0433">Leucine-rich repeat</keyword>
<dbReference type="AlphaFoldDB" id="A0A9X0BIX3"/>
<evidence type="ECO:0000313" key="7">
    <source>
        <dbReference type="Proteomes" id="UP001147760"/>
    </source>
</evidence>
<reference evidence="6" key="2">
    <citation type="journal article" date="2023" name="IMA Fungus">
        <title>Comparative genomic study of the Penicillium genus elucidates a diverse pangenome and 15 lateral gene transfer events.</title>
        <authorList>
            <person name="Petersen C."/>
            <person name="Sorensen T."/>
            <person name="Nielsen M.R."/>
            <person name="Sondergaard T.E."/>
            <person name="Sorensen J.L."/>
            <person name="Fitzpatrick D.A."/>
            <person name="Frisvad J.C."/>
            <person name="Nielsen K.L."/>
        </authorList>
    </citation>
    <scope>NUCLEOTIDE SEQUENCE</scope>
    <source>
        <strain evidence="6">IBT 17660</strain>
    </source>
</reference>
<evidence type="ECO:0000256" key="1">
    <source>
        <dbReference type="ARBA" id="ARBA00004496"/>
    </source>
</evidence>
<feature type="region of interest" description="Disordered" evidence="5">
    <location>
        <begin position="238"/>
        <end position="353"/>
    </location>
</feature>
<dbReference type="PROSITE" id="PS51450">
    <property type="entry name" value="LRR"/>
    <property type="match status" value="3"/>
</dbReference>
<feature type="region of interest" description="Disordered" evidence="5">
    <location>
        <begin position="658"/>
        <end position="681"/>
    </location>
</feature>
<feature type="compositionally biased region" description="Low complexity" evidence="5">
    <location>
        <begin position="658"/>
        <end position="669"/>
    </location>
</feature>
<evidence type="ECO:0000256" key="5">
    <source>
        <dbReference type="SAM" id="MobiDB-lite"/>
    </source>
</evidence>
<dbReference type="OrthoDB" id="676979at2759"/>
<keyword evidence="7" id="KW-1185">Reference proteome</keyword>
<dbReference type="InterPro" id="IPR032675">
    <property type="entry name" value="LRR_dom_sf"/>
</dbReference>
<comment type="subcellular location">
    <subcellularLocation>
        <location evidence="1">Cytoplasm</location>
    </subcellularLocation>
</comment>
<dbReference type="FunFam" id="3.80.10.10:FF:000273">
    <property type="entry name" value="Leucine Rich Repeat domain protein"/>
    <property type="match status" value="1"/>
</dbReference>
<dbReference type="Proteomes" id="UP001147760">
    <property type="component" value="Unassembled WGS sequence"/>
</dbReference>
<dbReference type="EMBL" id="JAPWDO010000006">
    <property type="protein sequence ID" value="KAJ5466332.1"/>
    <property type="molecule type" value="Genomic_DNA"/>
</dbReference>
<evidence type="ECO:0000313" key="6">
    <source>
        <dbReference type="EMBL" id="KAJ5466332.1"/>
    </source>
</evidence>
<keyword evidence="2" id="KW-0963">Cytoplasm</keyword>
<dbReference type="GO" id="GO:0005737">
    <property type="term" value="C:cytoplasm"/>
    <property type="evidence" value="ECO:0007669"/>
    <property type="project" value="UniProtKB-SubCell"/>
</dbReference>
<dbReference type="PANTHER" id="PTHR15454:SF69">
    <property type="entry name" value="SERINE_THREONINE-PROTEIN KINASE 11-INTERACTING PROTEIN"/>
    <property type="match status" value="1"/>
</dbReference>
<dbReference type="Pfam" id="PF00560">
    <property type="entry name" value="LRR_1"/>
    <property type="match status" value="1"/>
</dbReference>
<feature type="compositionally biased region" description="Polar residues" evidence="5">
    <location>
        <begin position="553"/>
        <end position="566"/>
    </location>
</feature>
<evidence type="ECO:0000256" key="3">
    <source>
        <dbReference type="ARBA" id="ARBA00022614"/>
    </source>
</evidence>
<dbReference type="SUPFAM" id="SSF52075">
    <property type="entry name" value="Outer arm dynein light chain 1"/>
    <property type="match status" value="1"/>
</dbReference>
<dbReference type="SMART" id="SM00369">
    <property type="entry name" value="LRR_TYP"/>
    <property type="match status" value="4"/>
</dbReference>
<accession>A0A9X0BIX3</accession>
<evidence type="ECO:0000256" key="4">
    <source>
        <dbReference type="ARBA" id="ARBA00022737"/>
    </source>
</evidence>
<dbReference type="PANTHER" id="PTHR15454">
    <property type="entry name" value="NISCHARIN RELATED"/>
    <property type="match status" value="1"/>
</dbReference>
<feature type="compositionally biased region" description="Low complexity" evidence="5">
    <location>
        <begin position="333"/>
        <end position="344"/>
    </location>
</feature>
<feature type="compositionally biased region" description="Polar residues" evidence="5">
    <location>
        <begin position="250"/>
        <end position="271"/>
    </location>
</feature>